<dbReference type="PANTHER" id="PTHR43198:SF2">
    <property type="entry name" value="SI:CH1073-67J19.1-RELATED"/>
    <property type="match status" value="1"/>
</dbReference>
<feature type="binding site" evidence="3">
    <location>
        <position position="138"/>
    </location>
    <ligand>
        <name>substrate</name>
    </ligand>
</feature>
<accession>A0A0J5L9W5</accession>
<evidence type="ECO:0000313" key="5">
    <source>
        <dbReference type="EMBL" id="KMK15385.1"/>
    </source>
</evidence>
<dbReference type="InterPro" id="IPR026285">
    <property type="entry name" value="TenA_E"/>
</dbReference>
<dbReference type="Proteomes" id="UP000036196">
    <property type="component" value="Unassembled WGS sequence"/>
</dbReference>
<dbReference type="GO" id="GO:0050334">
    <property type="term" value="F:thiaminase activity"/>
    <property type="evidence" value="ECO:0007669"/>
    <property type="project" value="UniProtKB-UniRule"/>
</dbReference>
<dbReference type="PATRIC" id="fig|61647.15.peg.3894"/>
<dbReference type="EMBL" id="LDZF01000004">
    <property type="protein sequence ID" value="KMK15385.1"/>
    <property type="molecule type" value="Genomic_DNA"/>
</dbReference>
<comment type="caution">
    <text evidence="5">The sequence shown here is derived from an EMBL/GenBank/DDBJ whole genome shotgun (WGS) entry which is preliminary data.</text>
</comment>
<dbReference type="PANTHER" id="PTHR43198">
    <property type="entry name" value="BIFUNCTIONAL TH2 PROTEIN"/>
    <property type="match status" value="1"/>
</dbReference>
<dbReference type="SUPFAM" id="SSF48613">
    <property type="entry name" value="Heme oxygenase-like"/>
    <property type="match status" value="1"/>
</dbReference>
<dbReference type="STRING" id="61647.LG71_09730"/>
<keyword evidence="1" id="KW-0378">Hydrolase</keyword>
<comment type="catalytic activity">
    <reaction evidence="1">
        <text>4-amino-5-aminomethyl-2-methylpyrimidine + H2O = 4-amino-5-hydroxymethyl-2-methylpyrimidine + NH4(+)</text>
        <dbReference type="Rhea" id="RHEA:31799"/>
        <dbReference type="ChEBI" id="CHEBI:15377"/>
        <dbReference type="ChEBI" id="CHEBI:16892"/>
        <dbReference type="ChEBI" id="CHEBI:28938"/>
        <dbReference type="ChEBI" id="CHEBI:63416"/>
        <dbReference type="EC" id="3.5.99.2"/>
    </reaction>
</comment>
<dbReference type="GO" id="GO:0009229">
    <property type="term" value="P:thiamine diphosphate biosynthetic process"/>
    <property type="evidence" value="ECO:0007669"/>
    <property type="project" value="UniProtKB-UniPathway"/>
</dbReference>
<evidence type="ECO:0000313" key="6">
    <source>
        <dbReference type="Proteomes" id="UP000036196"/>
    </source>
</evidence>
<proteinExistence type="inferred from homology"/>
<comment type="catalytic activity">
    <reaction evidence="1">
        <text>thiamine + H2O = 5-(2-hydroxyethyl)-4-methylthiazole + 4-amino-5-hydroxymethyl-2-methylpyrimidine + H(+)</text>
        <dbReference type="Rhea" id="RHEA:17509"/>
        <dbReference type="ChEBI" id="CHEBI:15377"/>
        <dbReference type="ChEBI" id="CHEBI:15378"/>
        <dbReference type="ChEBI" id="CHEBI:16892"/>
        <dbReference type="ChEBI" id="CHEBI:17957"/>
        <dbReference type="ChEBI" id="CHEBI:18385"/>
        <dbReference type="EC" id="3.5.99.2"/>
    </reaction>
</comment>
<dbReference type="RefSeq" id="WP_048278386.1">
    <property type="nucleotide sequence ID" value="NZ_LDZF01000004.1"/>
</dbReference>
<dbReference type="CDD" id="cd19358">
    <property type="entry name" value="TenA_E_Spr0628-like"/>
    <property type="match status" value="1"/>
</dbReference>
<reference evidence="5 6" key="1">
    <citation type="submission" date="2015-05" db="EMBL/GenBank/DDBJ databases">
        <title>Genome sequences of Pluralibacter gergoviae.</title>
        <authorList>
            <person name="Greninger A.L."/>
            <person name="Miller S."/>
        </authorList>
    </citation>
    <scope>NUCLEOTIDE SEQUENCE [LARGE SCALE GENOMIC DNA]</scope>
    <source>
        <strain evidence="5 6">JS81F13</strain>
    </source>
</reference>
<evidence type="ECO:0000259" key="4">
    <source>
        <dbReference type="Pfam" id="PF03070"/>
    </source>
</evidence>
<dbReference type="AlphaFoldDB" id="A0A0J5L9W5"/>
<dbReference type="UniPathway" id="UPA00060"/>
<sequence length="211" mass="23526">MGTTLTEQLKNRHAATWASVIEHRFVRELTVGSIDDKVMASYLIQDYRFFEVFLSLIGAAIAQADSLAAKLTFGRFAGSISSDENTYFTRALAALGIDERQFNQPPDTLATAGFKAIMQEAAGSGSYAAILSVLNVAEGSYFEWASANAAPLPENFIHAEWITLHNNPEFTAFVHFLRRELDRVGPEHEALCENFFRRAIALEKDFFDSVY</sequence>
<feature type="active site" description="Proton donor" evidence="2">
    <location>
        <position position="203"/>
    </location>
</feature>
<dbReference type="GO" id="GO:0009228">
    <property type="term" value="P:thiamine biosynthetic process"/>
    <property type="evidence" value="ECO:0007669"/>
    <property type="project" value="UniProtKB-KW"/>
</dbReference>
<comment type="pathway">
    <text evidence="1">Cofactor biosynthesis; thiamine diphosphate biosynthesis.</text>
</comment>
<comment type="similarity">
    <text evidence="1">Belongs to the TenA family.</text>
</comment>
<feature type="binding site" evidence="3">
    <location>
        <position position="84"/>
    </location>
    <ligand>
        <name>substrate</name>
    </ligand>
</feature>
<evidence type="ECO:0000256" key="1">
    <source>
        <dbReference type="PIRNR" id="PIRNR003170"/>
    </source>
</evidence>
<dbReference type="InterPro" id="IPR050967">
    <property type="entry name" value="Thiamine_Salvage_TenA"/>
</dbReference>
<dbReference type="InterPro" id="IPR004305">
    <property type="entry name" value="Thiaminase-2/PQQC"/>
</dbReference>
<keyword evidence="6" id="KW-1185">Reference proteome</keyword>
<organism evidence="5 6">
    <name type="scientific">Pluralibacter gergoviae</name>
    <name type="common">Enterobacter gergoviae</name>
    <dbReference type="NCBI Taxonomy" id="61647"/>
    <lineage>
        <taxon>Bacteria</taxon>
        <taxon>Pseudomonadati</taxon>
        <taxon>Pseudomonadota</taxon>
        <taxon>Gammaproteobacteria</taxon>
        <taxon>Enterobacterales</taxon>
        <taxon>Enterobacteriaceae</taxon>
        <taxon>Pluralibacter</taxon>
    </lineage>
</organism>
<dbReference type="PIRSF" id="PIRSF003170">
    <property type="entry name" value="Pet18p"/>
    <property type="match status" value="1"/>
</dbReference>
<dbReference type="Gene3D" id="1.20.910.10">
    <property type="entry name" value="Heme oxygenase-like"/>
    <property type="match status" value="1"/>
</dbReference>
<comment type="function">
    <text evidence="1">Catalyzes an amino-pyrimidine hydrolysis reaction at the C5' of the pyrimidine moiety of thiamine compounds, a reaction that is part of a thiamine salvage pathway. Thus, catalyzes the conversion of 4-amino-5-aminomethyl-2-methylpyrimidine to 4-amino-5-hydroxymethyl-2-methylpyrimidine (HMP).</text>
</comment>
<dbReference type="Pfam" id="PF03070">
    <property type="entry name" value="TENA_THI-4"/>
    <property type="match status" value="1"/>
</dbReference>
<feature type="domain" description="Thiaminase-2/PQQC" evidence="4">
    <location>
        <begin position="12"/>
        <end position="210"/>
    </location>
</feature>
<dbReference type="EC" id="3.5.99.2" evidence="1"/>
<evidence type="ECO:0000256" key="2">
    <source>
        <dbReference type="PIRSR" id="PIRSR003170-1"/>
    </source>
</evidence>
<dbReference type="InterPro" id="IPR016084">
    <property type="entry name" value="Haem_Oase-like_multi-hlx"/>
</dbReference>
<keyword evidence="1" id="KW-0784">Thiamine biosynthesis</keyword>
<feature type="binding site" evidence="3">
    <location>
        <position position="46"/>
    </location>
    <ligand>
        <name>substrate</name>
    </ligand>
</feature>
<protein>
    <recommendedName>
        <fullName evidence="1">Aminopyrimidine aminohydrolase</fullName>
        <ecNumber evidence="1">3.5.99.2</ecNumber>
    </recommendedName>
</protein>
<name>A0A0J5L9W5_PLUGE</name>
<dbReference type="GO" id="GO:0005829">
    <property type="term" value="C:cytosol"/>
    <property type="evidence" value="ECO:0007669"/>
    <property type="project" value="TreeGrafter"/>
</dbReference>
<evidence type="ECO:0000256" key="3">
    <source>
        <dbReference type="PIRSR" id="PIRSR003170-2"/>
    </source>
</evidence>
<dbReference type="eggNOG" id="COG0819">
    <property type="taxonomic scope" value="Bacteria"/>
</dbReference>
<gene>
    <name evidence="5" type="ORF">ABW06_05255</name>
</gene>